<dbReference type="EMBL" id="CP000477">
    <property type="protein sequence ID" value="ABK15292.1"/>
    <property type="molecule type" value="Genomic_DNA"/>
</dbReference>
<dbReference type="EMBL" id="CP000477">
    <property type="protein sequence ID" value="ABK15299.1"/>
    <property type="molecule type" value="Genomic_DNA"/>
</dbReference>
<dbReference type="GeneID" id="4462911"/>
<dbReference type="Pfam" id="PF01751">
    <property type="entry name" value="Toprim"/>
    <property type="match status" value="1"/>
</dbReference>
<dbReference type="SMART" id="SM00493">
    <property type="entry name" value="TOPRIM"/>
    <property type="match status" value="1"/>
</dbReference>
<evidence type="ECO:0000313" key="3">
    <source>
        <dbReference type="EMBL" id="ABK15285.1"/>
    </source>
</evidence>
<dbReference type="PROSITE" id="PS50880">
    <property type="entry name" value="TOPRIM"/>
    <property type="match status" value="1"/>
</dbReference>
<feature type="domain" description="Toprim" evidence="2">
    <location>
        <begin position="27"/>
        <end position="108"/>
    </location>
</feature>
<evidence type="ECO:0000313" key="4">
    <source>
        <dbReference type="EMBL" id="ABK15292.1"/>
    </source>
</evidence>
<dbReference type="PANTHER" id="PTHR39964">
    <property type="entry name" value="UPF0292 PROTEIN TK1411"/>
    <property type="match status" value="1"/>
</dbReference>
<evidence type="ECO:0000313" key="6">
    <source>
        <dbReference type="Proteomes" id="UP000000674"/>
    </source>
</evidence>
<organism evidence="3 6">
    <name type="scientific">Methanothrix thermoacetophila (strain DSM 6194 / JCM 14653 / NBRC 101360 / PT)</name>
    <name type="common">Methanosaeta thermophila</name>
    <dbReference type="NCBI Taxonomy" id="349307"/>
    <lineage>
        <taxon>Archaea</taxon>
        <taxon>Methanobacteriati</taxon>
        <taxon>Methanobacteriota</taxon>
        <taxon>Stenosarchaea group</taxon>
        <taxon>Methanomicrobia</taxon>
        <taxon>Methanotrichales</taxon>
        <taxon>Methanotrichaceae</taxon>
        <taxon>Methanothrix</taxon>
    </lineage>
</organism>
<gene>
    <name evidence="3" type="ordered locus">Mthe_1513</name>
    <name evidence="4" type="ordered locus">Mthe_1520</name>
    <name evidence="5" type="ordered locus">Mthe_1527</name>
</gene>
<dbReference type="EMBL" id="CP000477">
    <property type="protein sequence ID" value="ABK15285.1"/>
    <property type="molecule type" value="Genomic_DNA"/>
</dbReference>
<dbReference type="Proteomes" id="UP000000674">
    <property type="component" value="Chromosome"/>
</dbReference>
<reference evidence="3 6" key="1">
    <citation type="submission" date="2006-10" db="EMBL/GenBank/DDBJ databases">
        <title>Complete sequence of Methanosaeta thermophila PT.</title>
        <authorList>
            <consortium name="US DOE Joint Genome Institute"/>
            <person name="Copeland A."/>
            <person name="Lucas S."/>
            <person name="Lapidus A."/>
            <person name="Barry K."/>
            <person name="Detter J.C."/>
            <person name="Glavina del Rio T."/>
            <person name="Hammon N."/>
            <person name="Israni S."/>
            <person name="Pitluck S."/>
            <person name="Chain P."/>
            <person name="Malfatti S."/>
            <person name="Shin M."/>
            <person name="Vergez L."/>
            <person name="Schmutz J."/>
            <person name="Larimer F."/>
            <person name="Land M."/>
            <person name="Hauser L."/>
            <person name="Kyrpides N."/>
            <person name="Kim E."/>
            <person name="Smith K.S."/>
            <person name="Ingram-Smith C."/>
            <person name="Richardson P."/>
        </authorList>
    </citation>
    <scope>NUCLEOTIDE SEQUENCE [LARGE SCALE GENOMIC DNA]</scope>
    <source>
        <strain evidence="6">DSM 6194 / JCM 14653 / NBRC 101360 / PT</strain>
        <strain evidence="3">PT</strain>
    </source>
</reference>
<dbReference type="RefSeq" id="WP_011696677.1">
    <property type="nucleotide sequence ID" value="NC_008553.1"/>
</dbReference>
<dbReference type="SUPFAM" id="SSF110455">
    <property type="entry name" value="Toprim domain"/>
    <property type="match status" value="1"/>
</dbReference>
<dbReference type="AlphaFoldDB" id="A0B9B1"/>
<proteinExistence type="inferred from homology"/>
<dbReference type="KEGG" id="mtp:Mthe_1527"/>
<evidence type="ECO:0000259" key="2">
    <source>
        <dbReference type="PROSITE" id="PS50880"/>
    </source>
</evidence>
<accession>A0B9B1</accession>
<comment type="similarity">
    <text evidence="1">Belongs to the UPF0292 family.</text>
</comment>
<dbReference type="HOGENOM" id="CLU_140789_0_0_2"/>
<evidence type="ECO:0000313" key="5">
    <source>
        <dbReference type="EMBL" id="ABK15299.1"/>
    </source>
</evidence>
<dbReference type="OrthoDB" id="56459at2157"/>
<dbReference type="STRING" id="349307.Mthe_1513"/>
<name>A0B9B1_METTP</name>
<protein>
    <recommendedName>
        <fullName evidence="1">UPF0292 protein Mthe_1513</fullName>
    </recommendedName>
</protein>
<dbReference type="KEGG" id="mtp:Mthe_1520"/>
<dbReference type="InterPro" id="IPR022972">
    <property type="entry name" value="UPF0292"/>
</dbReference>
<dbReference type="Gene3D" id="3.40.1360.10">
    <property type="match status" value="1"/>
</dbReference>
<keyword evidence="6" id="KW-1185">Reference proteome</keyword>
<dbReference type="InterPro" id="IPR006171">
    <property type="entry name" value="TOPRIM_dom"/>
</dbReference>
<sequence length="147" mass="16880">MRPHRKNYDLEALEEQIEALLDASERGAAVIVEGPRDRDALRRIGVPGPILMSSQRSCLELAEESARSYSEIVLMTDWDARGEEIAHKMEEFLRPTGVRVDVEIRKRLKILVRKEIKDVESLWIFLERARESQGLSDLGIRAVRRAT</sequence>
<dbReference type="HAMAP" id="MF_01095">
    <property type="entry name" value="UPF0292"/>
    <property type="match status" value="1"/>
</dbReference>
<dbReference type="PANTHER" id="PTHR39964:SF2">
    <property type="entry name" value="UPF0292 PROTEIN MJ1624"/>
    <property type="match status" value="1"/>
</dbReference>
<dbReference type="KEGG" id="mtp:Mthe_1513"/>
<evidence type="ECO:0000256" key="1">
    <source>
        <dbReference type="HAMAP-Rule" id="MF_01095"/>
    </source>
</evidence>